<dbReference type="Proteomes" id="UP000076532">
    <property type="component" value="Unassembled WGS sequence"/>
</dbReference>
<reference evidence="2 3" key="1">
    <citation type="journal article" date="2016" name="Mol. Biol. Evol.">
        <title>Comparative Genomics of Early-Diverging Mushroom-Forming Fungi Provides Insights into the Origins of Lignocellulose Decay Capabilities.</title>
        <authorList>
            <person name="Nagy L.G."/>
            <person name="Riley R."/>
            <person name="Tritt A."/>
            <person name="Adam C."/>
            <person name="Daum C."/>
            <person name="Floudas D."/>
            <person name="Sun H."/>
            <person name="Yadav J.S."/>
            <person name="Pangilinan J."/>
            <person name="Larsson K.H."/>
            <person name="Matsuura K."/>
            <person name="Barry K."/>
            <person name="Labutti K."/>
            <person name="Kuo R."/>
            <person name="Ohm R.A."/>
            <person name="Bhattacharya S.S."/>
            <person name="Shirouzu T."/>
            <person name="Yoshinaga Y."/>
            <person name="Martin F.M."/>
            <person name="Grigoriev I.V."/>
            <person name="Hibbett D.S."/>
        </authorList>
    </citation>
    <scope>NUCLEOTIDE SEQUENCE [LARGE SCALE GENOMIC DNA]</scope>
    <source>
        <strain evidence="2 3">CBS 109695</strain>
    </source>
</reference>
<feature type="signal peptide" evidence="1">
    <location>
        <begin position="1"/>
        <end position="22"/>
    </location>
</feature>
<evidence type="ECO:0000256" key="1">
    <source>
        <dbReference type="SAM" id="SignalP"/>
    </source>
</evidence>
<dbReference type="EMBL" id="KV417551">
    <property type="protein sequence ID" value="KZP20930.1"/>
    <property type="molecule type" value="Genomic_DNA"/>
</dbReference>
<evidence type="ECO:0000313" key="2">
    <source>
        <dbReference type="EMBL" id="KZP20930.1"/>
    </source>
</evidence>
<proteinExistence type="predicted"/>
<evidence type="ECO:0000313" key="3">
    <source>
        <dbReference type="Proteomes" id="UP000076532"/>
    </source>
</evidence>
<dbReference type="OrthoDB" id="3025387at2759"/>
<feature type="chain" id="PRO_5007875857" evidence="1">
    <location>
        <begin position="23"/>
        <end position="76"/>
    </location>
</feature>
<gene>
    <name evidence="2" type="ORF">FIBSPDRAFT_954116</name>
</gene>
<name>A0A166JJI7_9AGAM</name>
<organism evidence="2 3">
    <name type="scientific">Athelia psychrophila</name>
    <dbReference type="NCBI Taxonomy" id="1759441"/>
    <lineage>
        <taxon>Eukaryota</taxon>
        <taxon>Fungi</taxon>
        <taxon>Dikarya</taxon>
        <taxon>Basidiomycota</taxon>
        <taxon>Agaricomycotina</taxon>
        <taxon>Agaricomycetes</taxon>
        <taxon>Agaricomycetidae</taxon>
        <taxon>Atheliales</taxon>
        <taxon>Atheliaceae</taxon>
        <taxon>Athelia</taxon>
    </lineage>
</organism>
<accession>A0A166JJI7</accession>
<sequence>MVFVSIAQVAAVALLASSCTNAQSSIVPPPPESAGAVFTAVQIYDTIIANSPYLTQATSTVTWTESALPSVTASST</sequence>
<protein>
    <submittedName>
        <fullName evidence="2">Uncharacterized protein</fullName>
    </submittedName>
</protein>
<keyword evidence="1" id="KW-0732">Signal</keyword>
<keyword evidence="3" id="KW-1185">Reference proteome</keyword>
<dbReference type="AlphaFoldDB" id="A0A166JJI7"/>